<gene>
    <name evidence="5" type="ORF">CHU92_09490</name>
</gene>
<evidence type="ECO:0000256" key="3">
    <source>
        <dbReference type="PROSITE-ProRule" id="PRU00339"/>
    </source>
</evidence>
<dbReference type="Gene3D" id="2.30.30.40">
    <property type="entry name" value="SH3 Domains"/>
    <property type="match status" value="1"/>
</dbReference>
<dbReference type="Proteomes" id="UP000216605">
    <property type="component" value="Unassembled WGS sequence"/>
</dbReference>
<dbReference type="SUPFAM" id="SSF48452">
    <property type="entry name" value="TPR-like"/>
    <property type="match status" value="1"/>
</dbReference>
<keyword evidence="4" id="KW-0812">Transmembrane</keyword>
<comment type="caution">
    <text evidence="5">The sequence shown here is derived from an EMBL/GenBank/DDBJ whole genome shotgun (WGS) entry which is preliminary data.</text>
</comment>
<keyword evidence="4" id="KW-0472">Membrane</keyword>
<dbReference type="SMART" id="SM00028">
    <property type="entry name" value="TPR"/>
    <property type="match status" value="2"/>
</dbReference>
<dbReference type="OrthoDB" id="9776208at2"/>
<evidence type="ECO:0000256" key="2">
    <source>
        <dbReference type="ARBA" id="ARBA00022803"/>
    </source>
</evidence>
<evidence type="ECO:0000256" key="1">
    <source>
        <dbReference type="ARBA" id="ARBA00022737"/>
    </source>
</evidence>
<dbReference type="InterPro" id="IPR011990">
    <property type="entry name" value="TPR-like_helical_dom_sf"/>
</dbReference>
<name>A0A255Z5B4_9FLAO</name>
<dbReference type="InterPro" id="IPR051685">
    <property type="entry name" value="Ycf3/AcsC/BcsC/TPR_MFPF"/>
</dbReference>
<feature type="repeat" description="TPR" evidence="3">
    <location>
        <begin position="17"/>
        <end position="50"/>
    </location>
</feature>
<feature type="repeat" description="TPR" evidence="3">
    <location>
        <begin position="51"/>
        <end position="84"/>
    </location>
</feature>
<dbReference type="AlphaFoldDB" id="A0A255Z5B4"/>
<accession>A0A255Z5B4</accession>
<keyword evidence="4" id="KW-1133">Transmembrane helix</keyword>
<organism evidence="5 6">
    <name type="scientific">Flavobacterium cyanobacteriorum</name>
    <dbReference type="NCBI Taxonomy" id="2022802"/>
    <lineage>
        <taxon>Bacteria</taxon>
        <taxon>Pseudomonadati</taxon>
        <taxon>Bacteroidota</taxon>
        <taxon>Flavobacteriia</taxon>
        <taxon>Flavobacteriales</taxon>
        <taxon>Flavobacteriaceae</taxon>
        <taxon>Flavobacterium</taxon>
    </lineage>
</organism>
<feature type="transmembrane region" description="Helical" evidence="4">
    <location>
        <begin position="155"/>
        <end position="177"/>
    </location>
</feature>
<dbReference type="PROSITE" id="PS50005">
    <property type="entry name" value="TPR"/>
    <property type="match status" value="2"/>
</dbReference>
<feature type="transmembrane region" description="Helical" evidence="4">
    <location>
        <begin position="126"/>
        <end position="146"/>
    </location>
</feature>
<dbReference type="PANTHER" id="PTHR44943:SF8">
    <property type="entry name" value="TPR REPEAT-CONTAINING PROTEIN MJ0263"/>
    <property type="match status" value="1"/>
</dbReference>
<keyword evidence="1" id="KW-0677">Repeat</keyword>
<dbReference type="Gene3D" id="1.25.40.10">
    <property type="entry name" value="Tetratricopeptide repeat domain"/>
    <property type="match status" value="1"/>
</dbReference>
<dbReference type="RefSeq" id="WP_094414958.1">
    <property type="nucleotide sequence ID" value="NZ_NOXV01000268.1"/>
</dbReference>
<dbReference type="PANTHER" id="PTHR44943">
    <property type="entry name" value="CELLULOSE SYNTHASE OPERON PROTEIN C"/>
    <property type="match status" value="1"/>
</dbReference>
<dbReference type="EMBL" id="NOXV01000268">
    <property type="protein sequence ID" value="OYQ36622.1"/>
    <property type="molecule type" value="Genomic_DNA"/>
</dbReference>
<sequence length="248" mass="27987">MKNLVYIALFFTQALWAQPAFDKGNALYRKGKYEEAIQQYESILKEKKQSAELYFNLGNAYYKTGRIAPAIYNFEKALQLNPHSKDIKTNLGFAQRMAIDDIKAVPKGGISRLLYRFAGRYHYDSWARAAVAFASAAFLFFLGYYFSGIISRKQIFFAGMGVAVAAMCISIIFAFFVRSEAGKDRPAIVFSEMVSVKGEPNNSAPDAFILHEGAKVNVTDTLDNWKKIQLPDDTEGWLHKDAVRELNN</sequence>
<reference evidence="5 6" key="1">
    <citation type="submission" date="2017-07" db="EMBL/GenBank/DDBJ databases">
        <title>Flavobacterium cyanobacteriorum sp. nov., isolated from cyanobacterial aggregates in a eutrophic lake.</title>
        <authorList>
            <person name="Cai H."/>
        </authorList>
    </citation>
    <scope>NUCLEOTIDE SEQUENCE [LARGE SCALE GENOMIC DNA]</scope>
    <source>
        <strain evidence="5 6">TH021</strain>
    </source>
</reference>
<evidence type="ECO:0000256" key="4">
    <source>
        <dbReference type="SAM" id="Phobius"/>
    </source>
</evidence>
<dbReference type="Pfam" id="PF13414">
    <property type="entry name" value="TPR_11"/>
    <property type="match status" value="1"/>
</dbReference>
<dbReference type="PROSITE" id="PS50293">
    <property type="entry name" value="TPR_REGION"/>
    <property type="match status" value="1"/>
</dbReference>
<proteinExistence type="predicted"/>
<protein>
    <submittedName>
        <fullName evidence="5">BatE protein</fullName>
    </submittedName>
</protein>
<keyword evidence="2 3" id="KW-0802">TPR repeat</keyword>
<evidence type="ECO:0000313" key="6">
    <source>
        <dbReference type="Proteomes" id="UP000216605"/>
    </source>
</evidence>
<keyword evidence="6" id="KW-1185">Reference proteome</keyword>
<dbReference type="InterPro" id="IPR019734">
    <property type="entry name" value="TPR_rpt"/>
</dbReference>
<evidence type="ECO:0000313" key="5">
    <source>
        <dbReference type="EMBL" id="OYQ36622.1"/>
    </source>
</evidence>